<evidence type="ECO:0000313" key="5">
    <source>
        <dbReference type="Proteomes" id="UP000824120"/>
    </source>
</evidence>
<evidence type="ECO:0000256" key="1">
    <source>
        <dbReference type="ARBA" id="ARBA00022801"/>
    </source>
</evidence>
<evidence type="ECO:0000313" key="4">
    <source>
        <dbReference type="EMBL" id="KAG5621680.1"/>
    </source>
</evidence>
<dbReference type="Pfam" id="PF12899">
    <property type="entry name" value="Glyco_hydro_100"/>
    <property type="match status" value="1"/>
</dbReference>
<evidence type="ECO:0000256" key="2">
    <source>
        <dbReference type="ARBA" id="ARBA00023277"/>
    </source>
</evidence>
<keyword evidence="5" id="KW-1185">Reference proteome</keyword>
<keyword evidence="1" id="KW-0378">Hydrolase</keyword>
<sequence>MAGLEAEGRTSSCLVQSGSILNQRAGLSDTPSQATTVMDLIEGRWEEWIGEMPLKITYPTLEGHEWRIVTGFDPKNTGWSRNL</sequence>
<organism evidence="4 5">
    <name type="scientific">Solanum commersonii</name>
    <name type="common">Commerson's wild potato</name>
    <name type="synonym">Commerson's nightshade</name>
    <dbReference type="NCBI Taxonomy" id="4109"/>
    <lineage>
        <taxon>Eukaryota</taxon>
        <taxon>Viridiplantae</taxon>
        <taxon>Streptophyta</taxon>
        <taxon>Embryophyta</taxon>
        <taxon>Tracheophyta</taxon>
        <taxon>Spermatophyta</taxon>
        <taxon>Magnoliopsida</taxon>
        <taxon>eudicotyledons</taxon>
        <taxon>Gunneridae</taxon>
        <taxon>Pentapetalae</taxon>
        <taxon>asterids</taxon>
        <taxon>lamiids</taxon>
        <taxon>Solanales</taxon>
        <taxon>Solanaceae</taxon>
        <taxon>Solanoideae</taxon>
        <taxon>Solaneae</taxon>
        <taxon>Solanum</taxon>
    </lineage>
</organism>
<dbReference type="Proteomes" id="UP000824120">
    <property type="component" value="Chromosome 2"/>
</dbReference>
<keyword evidence="3" id="KW-0326">Glycosidase</keyword>
<dbReference type="AlphaFoldDB" id="A0A9J6AB15"/>
<evidence type="ECO:0000256" key="3">
    <source>
        <dbReference type="ARBA" id="ARBA00023295"/>
    </source>
</evidence>
<evidence type="ECO:0008006" key="6">
    <source>
        <dbReference type="Google" id="ProtNLM"/>
    </source>
</evidence>
<dbReference type="InterPro" id="IPR024746">
    <property type="entry name" value="Glyco_hydro_100"/>
</dbReference>
<keyword evidence="2" id="KW-0119">Carbohydrate metabolism</keyword>
<dbReference type="GO" id="GO:0005987">
    <property type="term" value="P:sucrose catabolic process"/>
    <property type="evidence" value="ECO:0007669"/>
    <property type="project" value="TreeGrafter"/>
</dbReference>
<dbReference type="PANTHER" id="PTHR31916">
    <property type="match status" value="1"/>
</dbReference>
<gene>
    <name evidence="4" type="ORF">H5410_006898</name>
</gene>
<comment type="caution">
    <text evidence="4">The sequence shown here is derived from an EMBL/GenBank/DDBJ whole genome shotgun (WGS) entry which is preliminary data.</text>
</comment>
<dbReference type="EMBL" id="JACXVP010000002">
    <property type="protein sequence ID" value="KAG5621680.1"/>
    <property type="molecule type" value="Genomic_DNA"/>
</dbReference>
<protein>
    <recommendedName>
        <fullName evidence="6">Beta-fructofuranosidase</fullName>
    </recommendedName>
</protein>
<dbReference type="PANTHER" id="PTHR31916:SF37">
    <property type="entry name" value="ALKALINE_NEUTRAL INVERTASE"/>
    <property type="match status" value="1"/>
</dbReference>
<dbReference type="OrthoDB" id="1675815at2759"/>
<dbReference type="GO" id="GO:0033926">
    <property type="term" value="F:endo-alpha-N-acetylgalactosaminidase activity"/>
    <property type="evidence" value="ECO:0007669"/>
    <property type="project" value="InterPro"/>
</dbReference>
<name>A0A9J6AB15_SOLCO</name>
<reference evidence="4 5" key="1">
    <citation type="submission" date="2020-09" db="EMBL/GenBank/DDBJ databases">
        <title>De no assembly of potato wild relative species, Solanum commersonii.</title>
        <authorList>
            <person name="Cho K."/>
        </authorList>
    </citation>
    <scope>NUCLEOTIDE SEQUENCE [LARGE SCALE GENOMIC DNA]</scope>
    <source>
        <strain evidence="4">LZ3.2</strain>
        <tissue evidence="4">Leaf</tissue>
    </source>
</reference>
<dbReference type="GO" id="GO:0004575">
    <property type="term" value="F:sucrose alpha-glucosidase activity"/>
    <property type="evidence" value="ECO:0007669"/>
    <property type="project" value="TreeGrafter"/>
</dbReference>
<proteinExistence type="predicted"/>
<accession>A0A9J6AB15</accession>